<name>A0A5N1J6Z0_9BACT</name>
<reference evidence="2 3" key="1">
    <citation type="submission" date="2019-09" db="EMBL/GenBank/DDBJ databases">
        <title>Genome sequence of Adhaeribacter sp. M2.</title>
        <authorList>
            <person name="Srinivasan S."/>
        </authorList>
    </citation>
    <scope>NUCLEOTIDE SEQUENCE [LARGE SCALE GENOMIC DNA]</scope>
    <source>
        <strain evidence="2 3">M2</strain>
    </source>
</reference>
<gene>
    <name evidence="2" type="ORF">F0P94_03845</name>
</gene>
<comment type="caution">
    <text evidence="2">The sequence shown here is derived from an EMBL/GenBank/DDBJ whole genome shotgun (WGS) entry which is preliminary data.</text>
</comment>
<evidence type="ECO:0000256" key="1">
    <source>
        <dbReference type="SAM" id="SignalP"/>
    </source>
</evidence>
<dbReference type="EMBL" id="VTWT01000002">
    <property type="protein sequence ID" value="KAA9340570.1"/>
    <property type="molecule type" value="Genomic_DNA"/>
</dbReference>
<organism evidence="2 3">
    <name type="scientific">Adhaeribacter soli</name>
    <dbReference type="NCBI Taxonomy" id="2607655"/>
    <lineage>
        <taxon>Bacteria</taxon>
        <taxon>Pseudomonadati</taxon>
        <taxon>Bacteroidota</taxon>
        <taxon>Cytophagia</taxon>
        <taxon>Cytophagales</taxon>
        <taxon>Hymenobacteraceae</taxon>
        <taxon>Adhaeribacter</taxon>
    </lineage>
</organism>
<keyword evidence="3" id="KW-1185">Reference proteome</keyword>
<keyword evidence="1" id="KW-0732">Signal</keyword>
<dbReference type="InterPro" id="IPR026444">
    <property type="entry name" value="Secre_tail"/>
</dbReference>
<evidence type="ECO:0000313" key="2">
    <source>
        <dbReference type="EMBL" id="KAA9340570.1"/>
    </source>
</evidence>
<dbReference type="Proteomes" id="UP000326570">
    <property type="component" value="Unassembled WGS sequence"/>
</dbReference>
<dbReference type="NCBIfam" id="TIGR04183">
    <property type="entry name" value="Por_Secre_tail"/>
    <property type="match status" value="1"/>
</dbReference>
<proteinExistence type="predicted"/>
<dbReference type="RefSeq" id="WP_150902482.1">
    <property type="nucleotide sequence ID" value="NZ_VTWT01000002.1"/>
</dbReference>
<feature type="chain" id="PRO_5024811362" evidence="1">
    <location>
        <begin position="22"/>
        <end position="547"/>
    </location>
</feature>
<evidence type="ECO:0000313" key="3">
    <source>
        <dbReference type="Proteomes" id="UP000326570"/>
    </source>
</evidence>
<sequence>MKKILLLFCALMAGSTLNTYATHDIGGDISFVEVTTNTYVVTYSHYNWAGLSGMSSPIHLQISAPGCNTGRSVPMQFQNEWVAGKVPTTSGLMPYKISVLQATVTFTAAEATCKDWLLSVATHRKGQQSANLTQTPNQLDIYTEATLKLDHTIYNGSSPMFDPMNAPVLIANINQPITLSVAAYDQDGDSLVYRMAAPLTGHNQPVTNYVSYNTSIVVNPNPLPPYNSTTNQQFAILPNAASTLSPHYPLVSYIAPWNTPDPATGIPPKIVNGNQYFILDSLTGALTFNPIISDSSGNNIYLASFQVDEFRRINGVATKIGSVRRETIIVVGDAGQNNNPTLTNTRLNNAPVQPNTILTVSPGSTLSLQVDADDLNAADSVYLKTNATTALQGATVTIGGAQRQTATITWTPTAAQVRSQPYYLRIWARDNASPFSGSRVETIALRVSNSGAVSGISSDKQLTSFLAFPNPSRGEVSFRVKAANMPQEIIIYNLQGREIDRILVKATSSGEEVVKWERSPQFATGTYLAKLISENKITQTLKFTKLQ</sequence>
<accession>A0A5N1J6Z0</accession>
<feature type="signal peptide" evidence="1">
    <location>
        <begin position="1"/>
        <end position="21"/>
    </location>
</feature>
<protein>
    <submittedName>
        <fullName evidence="2">T9SS type A sorting domain-containing protein</fullName>
    </submittedName>
</protein>
<dbReference type="AlphaFoldDB" id="A0A5N1J6Z0"/>